<feature type="compositionally biased region" description="Polar residues" evidence="5">
    <location>
        <begin position="1280"/>
        <end position="1291"/>
    </location>
</feature>
<dbReference type="InterPro" id="IPR019734">
    <property type="entry name" value="TPR_rpt"/>
</dbReference>
<evidence type="ECO:0000256" key="1">
    <source>
        <dbReference type="ARBA" id="ARBA00022723"/>
    </source>
</evidence>
<dbReference type="SUPFAM" id="SSF161245">
    <property type="entry name" value="Zinc hairpin stack"/>
    <property type="match status" value="1"/>
</dbReference>
<feature type="region of interest" description="Disordered" evidence="5">
    <location>
        <begin position="1425"/>
        <end position="1471"/>
    </location>
</feature>
<evidence type="ECO:0000259" key="6">
    <source>
        <dbReference type="PROSITE" id="PS51266"/>
    </source>
</evidence>
<feature type="region of interest" description="Disordered" evidence="5">
    <location>
        <begin position="1926"/>
        <end position="1947"/>
    </location>
</feature>
<feature type="region of interest" description="Disordered" evidence="5">
    <location>
        <begin position="34"/>
        <end position="61"/>
    </location>
</feature>
<feature type="region of interest" description="Disordered" evidence="5">
    <location>
        <begin position="1171"/>
        <end position="1203"/>
    </location>
</feature>
<dbReference type="SUPFAM" id="SSF48452">
    <property type="entry name" value="TPR-like"/>
    <property type="match status" value="2"/>
</dbReference>
<dbReference type="OrthoDB" id="411372at2759"/>
<dbReference type="Gene3D" id="1.25.40.10">
    <property type="entry name" value="Tetratricopeptide repeat domain"/>
    <property type="match status" value="2"/>
</dbReference>
<dbReference type="EMBL" id="RCHS01001273">
    <property type="protein sequence ID" value="RMX54375.1"/>
    <property type="molecule type" value="Genomic_DNA"/>
</dbReference>
<dbReference type="SMART" id="SM00028">
    <property type="entry name" value="TPR"/>
    <property type="match status" value="4"/>
</dbReference>
<dbReference type="GO" id="GO:0016567">
    <property type="term" value="P:protein ubiquitination"/>
    <property type="evidence" value="ECO:0007669"/>
    <property type="project" value="TreeGrafter"/>
</dbReference>
<feature type="compositionally biased region" description="Basic and acidic residues" evidence="5">
    <location>
        <begin position="1462"/>
        <end position="1471"/>
    </location>
</feature>
<evidence type="ECO:0000256" key="3">
    <source>
        <dbReference type="ARBA" id="ARBA00022833"/>
    </source>
</evidence>
<keyword evidence="9" id="KW-1185">Reference proteome</keyword>
<feature type="domain" description="CHY-type" evidence="6">
    <location>
        <begin position="2320"/>
        <end position="2392"/>
    </location>
</feature>
<dbReference type="PROSITE" id="PS51270">
    <property type="entry name" value="ZF_CTCHY"/>
    <property type="match status" value="1"/>
</dbReference>
<evidence type="ECO:0000256" key="5">
    <source>
        <dbReference type="SAM" id="MobiDB-lite"/>
    </source>
</evidence>
<comment type="caution">
    <text evidence="8">The sequence shown here is derived from an EMBL/GenBank/DDBJ whole genome shotgun (WGS) entry which is preliminary data.</text>
</comment>
<keyword evidence="1" id="KW-0479">Metal-binding</keyword>
<evidence type="ECO:0008006" key="10">
    <source>
        <dbReference type="Google" id="ProtNLM"/>
    </source>
</evidence>
<dbReference type="InterPro" id="IPR011990">
    <property type="entry name" value="TPR-like_helical_dom_sf"/>
</dbReference>
<gene>
    <name evidence="8" type="ORF">pdam_00021386</name>
</gene>
<reference evidence="8 9" key="1">
    <citation type="journal article" date="2018" name="Sci. Rep.">
        <title>Comparative analysis of the Pocillopora damicornis genome highlights role of immune system in coral evolution.</title>
        <authorList>
            <person name="Cunning R."/>
            <person name="Bay R.A."/>
            <person name="Gillette P."/>
            <person name="Baker A.C."/>
            <person name="Traylor-Knowles N."/>
        </authorList>
    </citation>
    <scope>NUCLEOTIDE SEQUENCE [LARGE SCALE GENOMIC DNA]</scope>
    <source>
        <strain evidence="8">RSMAS</strain>
        <tissue evidence="8">Whole animal</tissue>
    </source>
</reference>
<organism evidence="8 9">
    <name type="scientific">Pocillopora damicornis</name>
    <name type="common">Cauliflower coral</name>
    <name type="synonym">Millepora damicornis</name>
    <dbReference type="NCBI Taxonomy" id="46731"/>
    <lineage>
        <taxon>Eukaryota</taxon>
        <taxon>Metazoa</taxon>
        <taxon>Cnidaria</taxon>
        <taxon>Anthozoa</taxon>
        <taxon>Hexacorallia</taxon>
        <taxon>Scleractinia</taxon>
        <taxon>Astrocoeniina</taxon>
        <taxon>Pocilloporidae</taxon>
        <taxon>Pocillopora</taxon>
    </lineage>
</organism>
<evidence type="ECO:0000313" key="8">
    <source>
        <dbReference type="EMBL" id="RMX54375.1"/>
    </source>
</evidence>
<dbReference type="Proteomes" id="UP000275408">
    <property type="component" value="Unassembled WGS sequence"/>
</dbReference>
<evidence type="ECO:0000313" key="9">
    <source>
        <dbReference type="Proteomes" id="UP000275408"/>
    </source>
</evidence>
<sequence>MGLGVVRLRDVELGDLGLRDVELGDLGLRDVDAGTRGLGDSGTPKAETNGVKKRPRTETKTKAIRRNQKLQPHLASAASDTVQRLNHIRVPSQFSDNAVRVLDEAILCHEGDNIVGARRNLTNLFRVLVINKAECFDFPSKYGLEVLHRGRQNFLEKGVSCSIKHGTLLLDSSTRGAQFYSGLLNVMGAFALLISEFEIARGTFDRLIDLHHQSNTTSRSHDLSAAYNNKGCVHLIMGDLLDAQKAFETSLRGLRNSNGSSNVTEVFAVKSNMSRLNLVFRKYRQALEQQEILVESCKATEMKEIPYPFEAVFTVMNNQAVLHTILGNFNQAEQALWWLISYCKEMNREDSVYLDTFVRLHLSEVLLLHGKSKEADKVFSIENLNTLDDIVDRFGNLYMNVRIEALEKLLELYIRRGKVKAALELLQTTVKILKSFFGSDHFNIASLLYKQGTILSLAGEFSSATEKFKSSVEILGKIFGFKNFLLLKCYMSLGDVTSRMNQEESYLYFQRATENIEAIYQVSFVNELSVKYIEITRGFKTFQTQCVFDDRIEGLVAEYGQGMAFLLNHYSNGQLRKCRADRKPVTVKKMDGQYSESMSIVAFKYSSDFIKSGQKLLRLGMMKEAAIFFQYAELHCGVRVIQGYPHLGVARLHSIFLKEKFRCHGTLKYDHRFRNFLEDLSSAIEESDAQSIVKGNDGDATTMEFDCLRNLRPVLILLLLFSIELKMVETTFVAYDLYSKLFQNESSFPFLLLDGIQVYASKAIITCNGETAVQDILISSQIGPKESDAENASADIPLFHSLTYKENATENAFLVAGRTPFLLDIEDLNAVKEKISLAVQECFQMKCMETESKGVATKVIVDLTPTAKCGLRDTMSMGSRIDLLPLCLSKHPNNGVPHKESIVEIDTSMHQRITGMTFKDEQTSCFMFKKVALRLLQQRDSGRISSMALPQHSLSLTVLHPGKARLSLSQSGKEIIQTIQFVTTRTKITGVADSNGASQASVLDAISLPEIYQTIEKYKVPCQERALSEASSVQSVTLFETGCPDRIGIDVRLFGGLCHSSKKDKPNLPEICKAYKKSNRHRLTTFVDTSELEYRQEQTREKFLGCLRTVSQISQLLYSVESPLTNDDICMADPNQCHYAYGSLEDQEYLSRRHDVSFVELGDDDTRCLTASSQNREDQKNTSLQHLTESSERSENNEGLPLNAHECATVEVSTSNHEEESILRADRCEILDGKRLFEEDRQSRRSIMAELQESLKKKQLNSKKGDSIQSNRVEANNVSKLQSSQNGSNCGNLEFPLQDPEAQAPSENPISRNFSTHENGQRISSHEDKTAKEEDKLMRIHQPPQGPALNSVKDRNDLDMHPKCELPEDVSSRLPKATLAKEYRVTASNESDSSSILERETYAKNVETARNYVCSSEQNAIKTNRETSTNKEVQGTIGVGQEDQEGQRQTKPGGNKFKSRTQHLEEKSERNEVEIRVKNGNTPENQEIPRSDFDDKVTGKTFGPLAGEGLPEGLLNKDTGGNQTKVVYLLRETDAVDGSFLNEENGMHSMKEREPTYPYGRIHSKSRATISNCNESTTRSLCQGSDVAADSENHEDLNKNAFVVDGSVLEQNYHKDIHASVVIPNHEVQDAIAVDQRQTKSGVNKLEIGKQDLMEDRERSGVEMIGNKSNTPEKDGTSCPDSDEMTSARIFEPLFEDVLPDGSMNKSTSGSQKNVVYLLRETDGTDGSNLKEENGMHSVEKREPTYPYGQIHSKLRATISNRNESTTRSLCQGGDVVADGESHEDLNKNAVVVDGSVLEKNCYKDIHAVVVKPNHEVQDAKAVGLRQTKPGVNKLEIRKEHLVEDRERSGVEMIGNKSNTLEKDGTSCSDYDKITAERTFKPLNEDVLPVGTQNKDTSRSQNNVVDLLRETDAVDGANLIEENETRSLKQSLGGSREDRINNVDTVDGPALTQNLHKDFHGGGKFKTSVKHESVTLGGENESRTDRHPLCELRYPLEPKSNLFQSHSGDGGARPKQRLTVNAKTPLPWPSIKNPSSANYDLERLIPGLDPMFLARHVKESSPLIPFQTGGNYNHASSEGLWQEDYEQEYFPFNAQDQVFNSKDQKSHDKEESILREKANRYDKVIPVHNALIALAPTNAKEKESWHFPPSESCKDMVLRNQCFAERKNESNPTSLPKSLNANWEKPFCACGSACAYNDMASMANEYSTCVGNDESGQSPPMSEKEHSWTENALTANFSYLQEIMAKTIRLVALNVEGARGNDPANQTVEKTGIQEETDDMGEAEAAVTQRIHETNTQGESIPSNEPTVEAERQPMATPVQESPRPVCSHYQRRCLVRFPCCGKFFPCHRCHNESDCNEDQARAVNATHIRCTICYHEQEIDENGQRCGGCNAVMSEYFCPTCRHYTSVDKNPFHCEKCGICRIGVPPQPVVLYLEAYFAA</sequence>
<evidence type="ECO:0000259" key="7">
    <source>
        <dbReference type="PROSITE" id="PS51270"/>
    </source>
</evidence>
<name>A0A3M6UL66_POCDA</name>
<dbReference type="PROSITE" id="PS51266">
    <property type="entry name" value="ZF_CHY"/>
    <property type="match status" value="1"/>
</dbReference>
<accession>A0A3M6UL66</accession>
<dbReference type="GO" id="GO:0061630">
    <property type="term" value="F:ubiquitin protein ligase activity"/>
    <property type="evidence" value="ECO:0007669"/>
    <property type="project" value="TreeGrafter"/>
</dbReference>
<dbReference type="GO" id="GO:0005634">
    <property type="term" value="C:nucleus"/>
    <property type="evidence" value="ECO:0007669"/>
    <property type="project" value="TreeGrafter"/>
</dbReference>
<feature type="compositionally biased region" description="Basic and acidic residues" evidence="5">
    <location>
        <begin position="1324"/>
        <end position="1333"/>
    </location>
</feature>
<feature type="region of interest" description="Disordered" evidence="5">
    <location>
        <begin position="1280"/>
        <end position="1333"/>
    </location>
</feature>
<evidence type="ECO:0000256" key="4">
    <source>
        <dbReference type="PROSITE-ProRule" id="PRU00601"/>
    </source>
</evidence>
<dbReference type="Pfam" id="PF05495">
    <property type="entry name" value="zf-CHY"/>
    <property type="match status" value="1"/>
</dbReference>
<keyword evidence="2 4" id="KW-0863">Zinc-finger</keyword>
<dbReference type="InterPro" id="IPR037275">
    <property type="entry name" value="Znf_CTCHY_sf"/>
</dbReference>
<dbReference type="PANTHER" id="PTHR21319:SF53">
    <property type="entry name" value="RING FINGER AND CHY ZINC FINGER DOMAIN-CONTAINING PROTEIN 1"/>
    <property type="match status" value="1"/>
</dbReference>
<feature type="compositionally biased region" description="Polar residues" evidence="5">
    <location>
        <begin position="1305"/>
        <end position="1323"/>
    </location>
</feature>
<protein>
    <recommendedName>
        <fullName evidence="10">CHAT domain-containing protein</fullName>
    </recommendedName>
</protein>
<dbReference type="STRING" id="46731.A0A3M6UL66"/>
<dbReference type="InterPro" id="IPR037274">
    <property type="entry name" value="Znf_CHY_sf"/>
</dbReference>
<dbReference type="GO" id="GO:0006511">
    <property type="term" value="P:ubiquitin-dependent protein catabolic process"/>
    <property type="evidence" value="ECO:0007669"/>
    <property type="project" value="TreeGrafter"/>
</dbReference>
<keyword evidence="3" id="KW-0862">Zinc</keyword>
<dbReference type="SUPFAM" id="SSF161219">
    <property type="entry name" value="CHY zinc finger-like"/>
    <property type="match status" value="1"/>
</dbReference>
<proteinExistence type="predicted"/>
<dbReference type="InterPro" id="IPR008913">
    <property type="entry name" value="Znf_CHY"/>
</dbReference>
<dbReference type="PANTHER" id="PTHR21319">
    <property type="entry name" value="RING FINGER AND CHY ZINC FINGER DOMAIN-CONTAINING PROTEIN 1"/>
    <property type="match status" value="1"/>
</dbReference>
<dbReference type="InterPro" id="IPR017921">
    <property type="entry name" value="Znf_CTCHY"/>
</dbReference>
<evidence type="ECO:0000256" key="2">
    <source>
        <dbReference type="ARBA" id="ARBA00022771"/>
    </source>
</evidence>
<feature type="domain" description="CTCHY-type" evidence="7">
    <location>
        <begin position="2394"/>
        <end position="2440"/>
    </location>
</feature>
<dbReference type="GO" id="GO:0008270">
    <property type="term" value="F:zinc ion binding"/>
    <property type="evidence" value="ECO:0007669"/>
    <property type="project" value="UniProtKB-KW"/>
</dbReference>